<keyword evidence="2" id="KW-1133">Transmembrane helix</keyword>
<sequence length="849" mass="91360">MRNTQGVDCAALWKRLCLLTLCVCLFAPGALADGVMPLMPAPPTTPVYWQLVSVALEPTVLPAPGFSVDYTTEGLSPDLSDALMAESLRNEGVEAASAVSIDISRQDRALRQRYVWTALPIYLEPGVTYPVEVQGAQEAGTETLNALLTLYVQGVQSARISAGGYNGHATETTLQLSATAQPLYEDGSLVVSFVLRDVNDMFRLRVAYTYQMFEGVKPTPTPIPGFVPAEDAPASVPSYYVPVEGRENLWSIVTAPEEYRAYGYMNGVGPAFYPADGQGSVVMNAPAADADADFDAFVRGFVPDTPDPSVVPDYYVYDEESGLYCFVTRDGETLYRAWGRMDGREPAFYPADAEGRVAADAQPVDTAAEYDALVAGFGATDVPQEVPIYNEISEGLYAFEDRDGVTHYRVYGRLNGAEPAYYPSDETGAVEDGALPVTPQEDFSAYIEGFTPMDAPQVPDFYTSLGNGLYCIVDRDGNPVYRVYGVLDGQAAAFYPANADGELLEQVPVTPEEDFDAYIAGFVPMDPPSDDTFYYTQEDTLGLWSFVDVQGQTQYRAYGELNRGEAAFYPADAEGNVATDALPVEPESDLAMMPPPRFTPATPETVPEYYEPVEGVEGLYSFINQDGETEYRAYGAYGRAMPDFYPADAQGVPLEDIPVDVEADALMVQPNPTDFVSVILQPAAAAQTEQPLTATLVVPEPTMLQSDVSPVQDAQTPSASPVTRDIAATRSPAPEETVASTVSPSVETAAPTEETSDDSTQAPAVEPTDVAVAETQDAEPTEAAVTETPDAEPTDTAVTEAPDVEPTEAVFVTAPVEEEAAAFPWWWIVIGAVVVAGGAVLIVLSRRKK</sequence>
<name>A0A9D1CI65_9FIRM</name>
<proteinExistence type="predicted"/>
<evidence type="ECO:0000313" key="5">
    <source>
        <dbReference type="Proteomes" id="UP000886819"/>
    </source>
</evidence>
<gene>
    <name evidence="4" type="ORF">IAA66_02620</name>
</gene>
<protein>
    <submittedName>
        <fullName evidence="4">Uncharacterized protein</fullName>
    </submittedName>
</protein>
<dbReference type="EMBL" id="DVFI01000035">
    <property type="protein sequence ID" value="HIQ62465.1"/>
    <property type="molecule type" value="Genomic_DNA"/>
</dbReference>
<feature type="signal peptide" evidence="3">
    <location>
        <begin position="1"/>
        <end position="32"/>
    </location>
</feature>
<feature type="region of interest" description="Disordered" evidence="1">
    <location>
        <begin position="706"/>
        <end position="805"/>
    </location>
</feature>
<comment type="caution">
    <text evidence="4">The sequence shown here is derived from an EMBL/GenBank/DDBJ whole genome shotgun (WGS) entry which is preliminary data.</text>
</comment>
<evidence type="ECO:0000256" key="3">
    <source>
        <dbReference type="SAM" id="SignalP"/>
    </source>
</evidence>
<keyword evidence="3" id="KW-0732">Signal</keyword>
<evidence type="ECO:0000256" key="2">
    <source>
        <dbReference type="SAM" id="Phobius"/>
    </source>
</evidence>
<keyword evidence="2" id="KW-0472">Membrane</keyword>
<dbReference type="AlphaFoldDB" id="A0A9D1CI65"/>
<keyword evidence="2" id="KW-0812">Transmembrane</keyword>
<evidence type="ECO:0000256" key="1">
    <source>
        <dbReference type="SAM" id="MobiDB-lite"/>
    </source>
</evidence>
<evidence type="ECO:0000313" key="4">
    <source>
        <dbReference type="EMBL" id="HIQ62465.1"/>
    </source>
</evidence>
<reference evidence="4" key="1">
    <citation type="submission" date="2020-10" db="EMBL/GenBank/DDBJ databases">
        <authorList>
            <person name="Gilroy R."/>
        </authorList>
    </citation>
    <scope>NUCLEOTIDE SEQUENCE</scope>
    <source>
        <strain evidence="4">ChiHile30-977</strain>
    </source>
</reference>
<organism evidence="4 5">
    <name type="scientific">Candidatus Avichristensenella intestinipullorum</name>
    <dbReference type="NCBI Taxonomy" id="2840693"/>
    <lineage>
        <taxon>Bacteria</taxon>
        <taxon>Bacillati</taxon>
        <taxon>Bacillota</taxon>
        <taxon>Clostridia</taxon>
        <taxon>Candidatus Avichristensenella</taxon>
    </lineage>
</organism>
<accession>A0A9D1CI65</accession>
<feature type="transmembrane region" description="Helical" evidence="2">
    <location>
        <begin position="825"/>
        <end position="844"/>
    </location>
</feature>
<reference evidence="4" key="2">
    <citation type="journal article" date="2021" name="PeerJ">
        <title>Extensive microbial diversity within the chicken gut microbiome revealed by metagenomics and culture.</title>
        <authorList>
            <person name="Gilroy R."/>
            <person name="Ravi A."/>
            <person name="Getino M."/>
            <person name="Pursley I."/>
            <person name="Horton D.L."/>
            <person name="Alikhan N.F."/>
            <person name="Baker D."/>
            <person name="Gharbi K."/>
            <person name="Hall N."/>
            <person name="Watson M."/>
            <person name="Adriaenssens E.M."/>
            <person name="Foster-Nyarko E."/>
            <person name="Jarju S."/>
            <person name="Secka A."/>
            <person name="Antonio M."/>
            <person name="Oren A."/>
            <person name="Chaudhuri R.R."/>
            <person name="La Ragione R."/>
            <person name="Hildebrand F."/>
            <person name="Pallen M.J."/>
        </authorList>
    </citation>
    <scope>NUCLEOTIDE SEQUENCE</scope>
    <source>
        <strain evidence="4">ChiHile30-977</strain>
    </source>
</reference>
<feature type="compositionally biased region" description="Polar residues" evidence="1">
    <location>
        <begin position="706"/>
        <end position="721"/>
    </location>
</feature>
<dbReference type="Proteomes" id="UP000886819">
    <property type="component" value="Unassembled WGS sequence"/>
</dbReference>
<feature type="chain" id="PRO_5039020780" evidence="3">
    <location>
        <begin position="33"/>
        <end position="849"/>
    </location>
</feature>